<evidence type="ECO:0000256" key="8">
    <source>
        <dbReference type="ARBA" id="ARBA00022982"/>
    </source>
</evidence>
<dbReference type="Pfam" id="PF01654">
    <property type="entry name" value="Cyt_bd_oxida_I"/>
    <property type="match status" value="1"/>
</dbReference>
<dbReference type="PANTHER" id="PTHR30365">
    <property type="entry name" value="CYTOCHROME D UBIQUINOL OXIDASE"/>
    <property type="match status" value="1"/>
</dbReference>
<keyword evidence="10 12" id="KW-0408">Iron</keyword>
<keyword evidence="3 12" id="KW-0813">Transport</keyword>
<feature type="compositionally biased region" description="Acidic residues" evidence="13">
    <location>
        <begin position="467"/>
        <end position="477"/>
    </location>
</feature>
<dbReference type="GO" id="GO:0070069">
    <property type="term" value="C:cytochrome complex"/>
    <property type="evidence" value="ECO:0007669"/>
    <property type="project" value="UniProtKB-UniRule"/>
</dbReference>
<feature type="transmembrane region" description="Helical" evidence="12">
    <location>
        <begin position="127"/>
        <end position="150"/>
    </location>
</feature>
<evidence type="ECO:0000256" key="13">
    <source>
        <dbReference type="SAM" id="MobiDB-lite"/>
    </source>
</evidence>
<feature type="transmembrane region" description="Helical" evidence="12">
    <location>
        <begin position="20"/>
        <end position="41"/>
    </location>
</feature>
<organism evidence="14 15">
    <name type="scientific">Nakamurella alba</name>
    <dbReference type="NCBI Taxonomy" id="2665158"/>
    <lineage>
        <taxon>Bacteria</taxon>
        <taxon>Bacillati</taxon>
        <taxon>Actinomycetota</taxon>
        <taxon>Actinomycetes</taxon>
        <taxon>Nakamurellales</taxon>
        <taxon>Nakamurellaceae</taxon>
        <taxon>Nakamurella</taxon>
    </lineage>
</organism>
<feature type="region of interest" description="Disordered" evidence="13">
    <location>
        <begin position="447"/>
        <end position="498"/>
    </location>
</feature>
<feature type="transmembrane region" description="Helical" evidence="12">
    <location>
        <begin position="330"/>
        <end position="352"/>
    </location>
</feature>
<evidence type="ECO:0000256" key="3">
    <source>
        <dbReference type="ARBA" id="ARBA00022448"/>
    </source>
</evidence>
<dbReference type="RefSeq" id="WP_154770437.1">
    <property type="nucleotide sequence ID" value="NZ_WLYK01000009.1"/>
</dbReference>
<evidence type="ECO:0000256" key="7">
    <source>
        <dbReference type="ARBA" id="ARBA00022723"/>
    </source>
</evidence>
<keyword evidence="15" id="KW-1185">Reference proteome</keyword>
<evidence type="ECO:0000256" key="2">
    <source>
        <dbReference type="ARBA" id="ARBA00009819"/>
    </source>
</evidence>
<dbReference type="GO" id="GO:0009055">
    <property type="term" value="F:electron transfer activity"/>
    <property type="evidence" value="ECO:0007669"/>
    <property type="project" value="UniProtKB-UniRule"/>
</dbReference>
<reference evidence="14 15" key="1">
    <citation type="submission" date="2019-11" db="EMBL/GenBank/DDBJ databases">
        <authorList>
            <person name="Jiang L.-Q."/>
        </authorList>
    </citation>
    <scope>NUCLEOTIDE SEQUENCE [LARGE SCALE GENOMIC DNA]</scope>
    <source>
        <strain evidence="14 15">YIM 132087</strain>
    </source>
</reference>
<keyword evidence="8 12" id="KW-0249">Electron transport</keyword>
<dbReference type="InterPro" id="IPR002585">
    <property type="entry name" value="Cyt-d_ubiquinol_oxidase_su_1"/>
</dbReference>
<evidence type="ECO:0000256" key="12">
    <source>
        <dbReference type="PIRNR" id="PIRNR006446"/>
    </source>
</evidence>
<protein>
    <submittedName>
        <fullName evidence="14">Cytochrome ubiquinol oxidase subunit I</fullName>
    </submittedName>
</protein>
<evidence type="ECO:0000256" key="4">
    <source>
        <dbReference type="ARBA" id="ARBA00022475"/>
    </source>
</evidence>
<comment type="caution">
    <text evidence="14">The sequence shown here is derived from an EMBL/GenBank/DDBJ whole genome shotgun (WGS) entry which is preliminary data.</text>
</comment>
<comment type="subcellular location">
    <subcellularLocation>
        <location evidence="1">Cell membrane</location>
        <topology evidence="1">Multi-pass membrane protein</topology>
    </subcellularLocation>
</comment>
<evidence type="ECO:0000256" key="5">
    <source>
        <dbReference type="ARBA" id="ARBA00022617"/>
    </source>
</evidence>
<name>A0A7K1FQN3_9ACTN</name>
<feature type="transmembrane region" description="Helical" evidence="12">
    <location>
        <begin position="414"/>
        <end position="437"/>
    </location>
</feature>
<keyword evidence="7 12" id="KW-0479">Metal-binding</keyword>
<feature type="transmembrane region" description="Helical" evidence="12">
    <location>
        <begin position="53"/>
        <end position="71"/>
    </location>
</feature>
<keyword evidence="5 12" id="KW-0349">Heme</keyword>
<comment type="similarity">
    <text evidence="2 12">Belongs to the cytochrome ubiquinol oxidase subunit 1 family.</text>
</comment>
<dbReference type="GO" id="GO:0046872">
    <property type="term" value="F:metal ion binding"/>
    <property type="evidence" value="ECO:0007669"/>
    <property type="project" value="UniProtKB-UniRule"/>
</dbReference>
<keyword evidence="9 12" id="KW-1133">Transmembrane helix</keyword>
<evidence type="ECO:0000256" key="11">
    <source>
        <dbReference type="ARBA" id="ARBA00023136"/>
    </source>
</evidence>
<sequence length="498" mass="55153">MEALDLARWQFGITTVYHFLFVPMTIGMALFIAILETAWVRTRSTVYLRAAKFWGKLFLINFAIGVVTGIVQEFQFGMNWSDYSRFVGDVFGAPLAMEALLAFFIESTFLGLWIFGWDKLSPRLHVACMWLVSVGTAASAYFILAANTFMQHPVGYELDPETGRARLTDIWAVLFQPLQLRTFAHVIVGCVVTGAVLLVGFSAYHLARGREAGVFRPSLRLGLIGLLIGSIGMVVSGDLLAKTMTEVQPMKMAAAEAQYNTSAPASFSLITIGTLDGRHEVWSIRVPGVLSFMATGSFDGEVEGINDVQAEYEALYGAGDYRPVVWVTYWTFRLMMGAGFLLLAVSVVGLWLTRKGRLPRQRWVWRLAMLAVAGPFVANSAGWIFTEMGRQPWTVVGLFKTEDSVSPSVSAGEVLTSLIVFTLLYGLLAVVEIRLLLKYAKAGPPTEEEALASVQRRPLRDRWNDTDNGDDGSDPDDRDTTPDRADDDEDERPLAFAY</sequence>
<proteinExistence type="inferred from homology"/>
<dbReference type="GO" id="GO:0019646">
    <property type="term" value="P:aerobic electron transport chain"/>
    <property type="evidence" value="ECO:0007669"/>
    <property type="project" value="InterPro"/>
</dbReference>
<gene>
    <name evidence="14" type="ORF">GIS00_21225</name>
</gene>
<accession>A0A7K1FQN3</accession>
<feature type="transmembrane region" description="Helical" evidence="12">
    <location>
        <begin position="364"/>
        <end position="385"/>
    </location>
</feature>
<evidence type="ECO:0000313" key="15">
    <source>
        <dbReference type="Proteomes" id="UP000460221"/>
    </source>
</evidence>
<dbReference type="GO" id="GO:0016682">
    <property type="term" value="F:oxidoreductase activity, acting on diphenols and related substances as donors, oxygen as acceptor"/>
    <property type="evidence" value="ECO:0007669"/>
    <property type="project" value="TreeGrafter"/>
</dbReference>
<evidence type="ECO:0000256" key="6">
    <source>
        <dbReference type="ARBA" id="ARBA00022692"/>
    </source>
</evidence>
<keyword evidence="11 12" id="KW-0472">Membrane</keyword>
<dbReference type="EMBL" id="WLYK01000009">
    <property type="protein sequence ID" value="MTD16462.1"/>
    <property type="molecule type" value="Genomic_DNA"/>
</dbReference>
<evidence type="ECO:0000256" key="1">
    <source>
        <dbReference type="ARBA" id="ARBA00004651"/>
    </source>
</evidence>
<feature type="transmembrane region" description="Helical" evidence="12">
    <location>
        <begin position="183"/>
        <end position="207"/>
    </location>
</feature>
<dbReference type="Proteomes" id="UP000460221">
    <property type="component" value="Unassembled WGS sequence"/>
</dbReference>
<dbReference type="PANTHER" id="PTHR30365:SF15">
    <property type="entry name" value="CYTOCHROME BD UBIQUINOL OXIDASE SUBUNIT 1"/>
    <property type="match status" value="1"/>
</dbReference>
<dbReference type="AlphaFoldDB" id="A0A7K1FQN3"/>
<dbReference type="GO" id="GO:0020037">
    <property type="term" value="F:heme binding"/>
    <property type="evidence" value="ECO:0007669"/>
    <property type="project" value="TreeGrafter"/>
</dbReference>
<evidence type="ECO:0000313" key="14">
    <source>
        <dbReference type="EMBL" id="MTD16462.1"/>
    </source>
</evidence>
<dbReference type="PIRSF" id="PIRSF006446">
    <property type="entry name" value="Cyt_quinol_oxidase_1"/>
    <property type="match status" value="1"/>
</dbReference>
<feature type="transmembrane region" description="Helical" evidence="12">
    <location>
        <begin position="219"/>
        <end position="241"/>
    </location>
</feature>
<keyword evidence="4 12" id="KW-1003">Cell membrane</keyword>
<keyword evidence="6 12" id="KW-0812">Transmembrane</keyword>
<dbReference type="GO" id="GO:0005886">
    <property type="term" value="C:plasma membrane"/>
    <property type="evidence" value="ECO:0007669"/>
    <property type="project" value="UniProtKB-SubCell"/>
</dbReference>
<evidence type="ECO:0000256" key="10">
    <source>
        <dbReference type="ARBA" id="ARBA00023004"/>
    </source>
</evidence>
<evidence type="ECO:0000256" key="9">
    <source>
        <dbReference type="ARBA" id="ARBA00022989"/>
    </source>
</evidence>
<feature type="transmembrane region" description="Helical" evidence="12">
    <location>
        <begin position="91"/>
        <end position="115"/>
    </location>
</feature>